<sequence>MLKTIIYEIRERKDSSSAVNQQLSKTADTLTSIEKKNGRPLPNCHFLHNLSKFPTKTSRRADKKIDDLENRSGQNTLLIFGLAEENDAEQPLDEQVAKGILEDIIKVLNVAIERIHRIGKPAANKCRPVILKLIDGRDKTRIPKNCGYLKGTAFSISEDFSPRVQEIRKNLWASTLERASGVKFALKFDKIKVHGKLYQ</sequence>
<protein>
    <recommendedName>
        <fullName evidence="3">Endonuclease-reverse transcriptase</fullName>
    </recommendedName>
</protein>
<dbReference type="OrthoDB" id="7417618at2759"/>
<accession>A0A9J6G9U2</accession>
<evidence type="ECO:0000313" key="2">
    <source>
        <dbReference type="Proteomes" id="UP000821853"/>
    </source>
</evidence>
<gene>
    <name evidence="1" type="ORF">HPB48_010217</name>
</gene>
<organism evidence="1 2">
    <name type="scientific">Haemaphysalis longicornis</name>
    <name type="common">Bush tick</name>
    <dbReference type="NCBI Taxonomy" id="44386"/>
    <lineage>
        <taxon>Eukaryota</taxon>
        <taxon>Metazoa</taxon>
        <taxon>Ecdysozoa</taxon>
        <taxon>Arthropoda</taxon>
        <taxon>Chelicerata</taxon>
        <taxon>Arachnida</taxon>
        <taxon>Acari</taxon>
        <taxon>Parasitiformes</taxon>
        <taxon>Ixodida</taxon>
        <taxon>Ixodoidea</taxon>
        <taxon>Ixodidae</taxon>
        <taxon>Haemaphysalinae</taxon>
        <taxon>Haemaphysalis</taxon>
    </lineage>
</organism>
<reference evidence="1 2" key="1">
    <citation type="journal article" date="2020" name="Cell">
        <title>Large-Scale Comparative Analyses of Tick Genomes Elucidate Their Genetic Diversity and Vector Capacities.</title>
        <authorList>
            <consortium name="Tick Genome and Microbiome Consortium (TIGMIC)"/>
            <person name="Jia N."/>
            <person name="Wang J."/>
            <person name="Shi W."/>
            <person name="Du L."/>
            <person name="Sun Y."/>
            <person name="Zhan W."/>
            <person name="Jiang J.F."/>
            <person name="Wang Q."/>
            <person name="Zhang B."/>
            <person name="Ji P."/>
            <person name="Bell-Sakyi L."/>
            <person name="Cui X.M."/>
            <person name="Yuan T.T."/>
            <person name="Jiang B.G."/>
            <person name="Yang W.F."/>
            <person name="Lam T.T."/>
            <person name="Chang Q.C."/>
            <person name="Ding S.J."/>
            <person name="Wang X.J."/>
            <person name="Zhu J.G."/>
            <person name="Ruan X.D."/>
            <person name="Zhao L."/>
            <person name="Wei J.T."/>
            <person name="Ye R.Z."/>
            <person name="Que T.C."/>
            <person name="Du C.H."/>
            <person name="Zhou Y.H."/>
            <person name="Cheng J.X."/>
            <person name="Dai P.F."/>
            <person name="Guo W.B."/>
            <person name="Han X.H."/>
            <person name="Huang E.J."/>
            <person name="Li L.F."/>
            <person name="Wei W."/>
            <person name="Gao Y.C."/>
            <person name="Liu J.Z."/>
            <person name="Shao H.Z."/>
            <person name="Wang X."/>
            <person name="Wang C.C."/>
            <person name="Yang T.C."/>
            <person name="Huo Q.B."/>
            <person name="Li W."/>
            <person name="Chen H.Y."/>
            <person name="Chen S.E."/>
            <person name="Zhou L.G."/>
            <person name="Ni X.B."/>
            <person name="Tian J.H."/>
            <person name="Sheng Y."/>
            <person name="Liu T."/>
            <person name="Pan Y.S."/>
            <person name="Xia L.Y."/>
            <person name="Li J."/>
            <person name="Zhao F."/>
            <person name="Cao W.C."/>
        </authorList>
    </citation>
    <scope>NUCLEOTIDE SEQUENCE [LARGE SCALE GENOMIC DNA]</scope>
    <source>
        <strain evidence="1">HaeL-2018</strain>
    </source>
</reference>
<dbReference type="Proteomes" id="UP000821853">
    <property type="component" value="Chromosome 3"/>
</dbReference>
<dbReference type="OMA" id="DERYEHC"/>
<dbReference type="EMBL" id="JABSTR010000005">
    <property type="protein sequence ID" value="KAH9372117.1"/>
    <property type="molecule type" value="Genomic_DNA"/>
</dbReference>
<proteinExistence type="predicted"/>
<evidence type="ECO:0008006" key="3">
    <source>
        <dbReference type="Google" id="ProtNLM"/>
    </source>
</evidence>
<dbReference type="VEuPathDB" id="VectorBase:HLOH_050610"/>
<keyword evidence="2" id="KW-1185">Reference proteome</keyword>
<dbReference type="Gene3D" id="3.30.70.1820">
    <property type="entry name" value="L1 transposable element, RRM domain"/>
    <property type="match status" value="1"/>
</dbReference>
<comment type="caution">
    <text evidence="1">The sequence shown here is derived from an EMBL/GenBank/DDBJ whole genome shotgun (WGS) entry which is preliminary data.</text>
</comment>
<dbReference type="AlphaFoldDB" id="A0A9J6G9U2"/>
<evidence type="ECO:0000313" key="1">
    <source>
        <dbReference type="EMBL" id="KAH9372117.1"/>
    </source>
</evidence>
<name>A0A9J6G9U2_HAELO</name>